<keyword evidence="1" id="KW-0472">Membrane</keyword>
<dbReference type="OrthoDB" id="8457045at2"/>
<protein>
    <submittedName>
        <fullName evidence="2">Uncharacterized protein</fullName>
    </submittedName>
</protein>
<dbReference type="KEGG" id="camu:CA2015_4032"/>
<sequence length="114" mass="12882">MLDFSSKLKQVFSWAAAIVIMVVHTYLAFKILNVFTNDTNWIEIAKEHTAATLGIPLAGTASLFLVLVLRIISDQVEFKIFNIEFKGAASQAIIWVFTYLIVIFSIYLLWPLAN</sequence>
<organism evidence="2 3">
    <name type="scientific">Cyclobacterium amurskyense</name>
    <dbReference type="NCBI Taxonomy" id="320787"/>
    <lineage>
        <taxon>Bacteria</taxon>
        <taxon>Pseudomonadati</taxon>
        <taxon>Bacteroidota</taxon>
        <taxon>Cytophagia</taxon>
        <taxon>Cytophagales</taxon>
        <taxon>Cyclobacteriaceae</taxon>
        <taxon>Cyclobacterium</taxon>
    </lineage>
</organism>
<feature type="transmembrane region" description="Helical" evidence="1">
    <location>
        <begin position="92"/>
        <end position="110"/>
    </location>
</feature>
<feature type="transmembrane region" description="Helical" evidence="1">
    <location>
        <begin position="12"/>
        <end position="29"/>
    </location>
</feature>
<dbReference type="Proteomes" id="UP000036520">
    <property type="component" value="Chromosome"/>
</dbReference>
<name>A0A0H4PY87_9BACT</name>
<proteinExistence type="predicted"/>
<keyword evidence="1" id="KW-1133">Transmembrane helix</keyword>
<keyword evidence="1" id="KW-0812">Transmembrane</keyword>
<dbReference type="EMBL" id="CP012040">
    <property type="protein sequence ID" value="AKP53392.1"/>
    <property type="molecule type" value="Genomic_DNA"/>
</dbReference>
<dbReference type="AlphaFoldDB" id="A0A0H4PY87"/>
<keyword evidence="3" id="KW-1185">Reference proteome</keyword>
<feature type="transmembrane region" description="Helical" evidence="1">
    <location>
        <begin position="49"/>
        <end position="72"/>
    </location>
</feature>
<gene>
    <name evidence="2" type="ORF">CA2015_4032</name>
</gene>
<accession>A0A0H4PY87</accession>
<evidence type="ECO:0000256" key="1">
    <source>
        <dbReference type="SAM" id="Phobius"/>
    </source>
</evidence>
<dbReference type="RefSeq" id="WP_048643506.1">
    <property type="nucleotide sequence ID" value="NZ_CAXBGM010000013.1"/>
</dbReference>
<evidence type="ECO:0000313" key="2">
    <source>
        <dbReference type="EMBL" id="AKP53392.1"/>
    </source>
</evidence>
<reference evidence="2 3" key="1">
    <citation type="submission" date="2015-07" db="EMBL/GenBank/DDBJ databases">
        <authorList>
            <person name="Kim K.M."/>
        </authorList>
    </citation>
    <scope>NUCLEOTIDE SEQUENCE [LARGE SCALE GENOMIC DNA]</scope>
    <source>
        <strain evidence="2 3">KCTC 12363</strain>
    </source>
</reference>
<evidence type="ECO:0000313" key="3">
    <source>
        <dbReference type="Proteomes" id="UP000036520"/>
    </source>
</evidence>